<protein>
    <submittedName>
        <fullName evidence="3">Sulfite exporter TauE/SafE</fullName>
    </submittedName>
</protein>
<evidence type="ECO:0000313" key="3">
    <source>
        <dbReference type="EMBL" id="MDR7336912.1"/>
    </source>
</evidence>
<proteinExistence type="predicted"/>
<evidence type="ECO:0000256" key="1">
    <source>
        <dbReference type="SAM" id="Phobius"/>
    </source>
</evidence>
<reference evidence="3 5" key="2">
    <citation type="submission" date="2023-07" db="EMBL/GenBank/DDBJ databases">
        <title>Sequencing the genomes of 1000 actinobacteria strains.</title>
        <authorList>
            <person name="Klenk H.-P."/>
        </authorList>
    </citation>
    <scope>NUCLEOTIDE SEQUENCE [LARGE SCALE GENOMIC DNA]</scope>
    <source>
        <strain evidence="3 5">DSM 44724</strain>
    </source>
</reference>
<keyword evidence="1" id="KW-0812">Transmembrane</keyword>
<dbReference type="Proteomes" id="UP001145799">
    <property type="component" value="Unassembled WGS sequence"/>
</dbReference>
<evidence type="ECO:0000313" key="4">
    <source>
        <dbReference type="Proteomes" id="UP001145799"/>
    </source>
</evidence>
<evidence type="ECO:0000313" key="5">
    <source>
        <dbReference type="Proteomes" id="UP001183604"/>
    </source>
</evidence>
<dbReference type="EMBL" id="JAVDYD010000001">
    <property type="protein sequence ID" value="MDR7336912.1"/>
    <property type="molecule type" value="Genomic_DNA"/>
</dbReference>
<accession>A0A9X3SWE1</accession>
<feature type="transmembrane region" description="Helical" evidence="1">
    <location>
        <begin position="12"/>
        <end position="35"/>
    </location>
</feature>
<feature type="transmembrane region" description="Helical" evidence="1">
    <location>
        <begin position="41"/>
        <end position="67"/>
    </location>
</feature>
<dbReference type="Proteomes" id="UP001183604">
    <property type="component" value="Unassembled WGS sequence"/>
</dbReference>
<dbReference type="AlphaFoldDB" id="A0A9X3SWE1"/>
<keyword evidence="5" id="KW-1185">Reference proteome</keyword>
<dbReference type="EMBL" id="JAPZVQ010000013">
    <property type="protein sequence ID" value="MDA1387059.1"/>
    <property type="molecule type" value="Genomic_DNA"/>
</dbReference>
<sequence>MTEKHPGRLRSLIAALMYRAQAFTVVGYLGVASFIGVETLIVLLGFTTVLPIAIPFVLIALGLVYLFRQRLRGLWARLRSGEAE</sequence>
<evidence type="ECO:0000313" key="2">
    <source>
        <dbReference type="EMBL" id="MDA1387059.1"/>
    </source>
</evidence>
<keyword evidence="1" id="KW-0472">Membrane</keyword>
<organism evidence="2 4">
    <name type="scientific">Glycomyces lechevalierae</name>
    <dbReference type="NCBI Taxonomy" id="256034"/>
    <lineage>
        <taxon>Bacteria</taxon>
        <taxon>Bacillati</taxon>
        <taxon>Actinomycetota</taxon>
        <taxon>Actinomycetes</taxon>
        <taxon>Glycomycetales</taxon>
        <taxon>Glycomycetaceae</taxon>
        <taxon>Glycomyces</taxon>
    </lineage>
</organism>
<comment type="caution">
    <text evidence="2">The sequence shown here is derived from an EMBL/GenBank/DDBJ whole genome shotgun (WGS) entry which is preliminary data.</text>
</comment>
<keyword evidence="1" id="KW-1133">Transmembrane helix</keyword>
<gene>
    <name evidence="3" type="ORF">J2S69_000631</name>
    <name evidence="2" type="ORF">O2L01_18820</name>
</gene>
<reference evidence="2" key="1">
    <citation type="submission" date="2022-12" db="EMBL/GenBank/DDBJ databases">
        <title>Gycomyces niveus sp.nov., a novel actinomycete isolated from soil in Shouguang.</title>
        <authorList>
            <person name="Yang X."/>
        </authorList>
    </citation>
    <scope>NUCLEOTIDE SEQUENCE</scope>
    <source>
        <strain evidence="2">DSM 44724</strain>
    </source>
</reference>
<name>A0A9X3SWE1_9ACTN</name>
<dbReference type="RefSeq" id="WP_270123554.1">
    <property type="nucleotide sequence ID" value="NZ_BAAAOM010000002.1"/>
</dbReference>